<proteinExistence type="predicted"/>
<gene>
    <name evidence="2" type="ORF">VTK73DRAFT_3495</name>
</gene>
<dbReference type="EMBL" id="JAZHXJ010000208">
    <property type="protein sequence ID" value="KAL1868852.1"/>
    <property type="molecule type" value="Genomic_DNA"/>
</dbReference>
<evidence type="ECO:0000313" key="2">
    <source>
        <dbReference type="EMBL" id="KAL1868852.1"/>
    </source>
</evidence>
<evidence type="ECO:0000313" key="3">
    <source>
        <dbReference type="Proteomes" id="UP001586593"/>
    </source>
</evidence>
<name>A0ABR3WZE4_9PEZI</name>
<comment type="caution">
    <text evidence="2">The sequence shown here is derived from an EMBL/GenBank/DDBJ whole genome shotgun (WGS) entry which is preliminary data.</text>
</comment>
<evidence type="ECO:0000256" key="1">
    <source>
        <dbReference type="SAM" id="MobiDB-lite"/>
    </source>
</evidence>
<keyword evidence="3" id="KW-1185">Reference proteome</keyword>
<sequence>MIADRGQSLCALLETKRSSGDTRHAMQICIVLTTDLYTLPWRCPYGANRKDRVVKMCMAGGLRRLWFAARCCNIAPVEPTSARQGCARVQKVAAKGRHHICGSGRALTSTATVTNFWTNPCTNLLGRVFLDKPRKRSRAGRVLFPSIRQKYRSQMEGFAVTQHILSQFRSTNLPSKGTVRAVRRWDSSNQLSHDNRSARLEEEETNRSPRRNAVCL</sequence>
<organism evidence="2 3">
    <name type="scientific">Phialemonium thermophilum</name>
    <dbReference type="NCBI Taxonomy" id="223376"/>
    <lineage>
        <taxon>Eukaryota</taxon>
        <taxon>Fungi</taxon>
        <taxon>Dikarya</taxon>
        <taxon>Ascomycota</taxon>
        <taxon>Pezizomycotina</taxon>
        <taxon>Sordariomycetes</taxon>
        <taxon>Sordariomycetidae</taxon>
        <taxon>Cephalothecales</taxon>
        <taxon>Cephalothecaceae</taxon>
        <taxon>Phialemonium</taxon>
    </lineage>
</organism>
<dbReference type="Proteomes" id="UP001586593">
    <property type="component" value="Unassembled WGS sequence"/>
</dbReference>
<reference evidence="2 3" key="1">
    <citation type="journal article" date="2024" name="Commun. Biol.">
        <title>Comparative genomic analysis of thermophilic fungi reveals convergent evolutionary adaptations and gene losses.</title>
        <authorList>
            <person name="Steindorff A.S."/>
            <person name="Aguilar-Pontes M.V."/>
            <person name="Robinson A.J."/>
            <person name="Andreopoulos B."/>
            <person name="LaButti K."/>
            <person name="Kuo A."/>
            <person name="Mondo S."/>
            <person name="Riley R."/>
            <person name="Otillar R."/>
            <person name="Haridas S."/>
            <person name="Lipzen A."/>
            <person name="Grimwood J."/>
            <person name="Schmutz J."/>
            <person name="Clum A."/>
            <person name="Reid I.D."/>
            <person name="Moisan M.C."/>
            <person name="Butler G."/>
            <person name="Nguyen T.T.M."/>
            <person name="Dewar K."/>
            <person name="Conant G."/>
            <person name="Drula E."/>
            <person name="Henrissat B."/>
            <person name="Hansel C."/>
            <person name="Singer S."/>
            <person name="Hutchinson M.I."/>
            <person name="de Vries R.P."/>
            <person name="Natvig D.O."/>
            <person name="Powell A.J."/>
            <person name="Tsang A."/>
            <person name="Grigoriev I.V."/>
        </authorList>
    </citation>
    <scope>NUCLEOTIDE SEQUENCE [LARGE SCALE GENOMIC DNA]</scope>
    <source>
        <strain evidence="2 3">ATCC 24622</strain>
    </source>
</reference>
<protein>
    <submittedName>
        <fullName evidence="2">Uncharacterized protein</fullName>
    </submittedName>
</protein>
<accession>A0ABR3WZE4</accession>
<feature type="region of interest" description="Disordered" evidence="1">
    <location>
        <begin position="190"/>
        <end position="216"/>
    </location>
</feature>